<dbReference type="PANTHER" id="PTHR31896">
    <property type="entry name" value="FAMILY REGULATORY PROTEIN, PUTATIVE (AFU_ORTHOLOGUE AFUA_3G14730)-RELATED"/>
    <property type="match status" value="1"/>
</dbReference>
<organism evidence="2 3">
    <name type="scientific">Panicum miliaceum</name>
    <name type="common">Proso millet</name>
    <name type="synonym">Broomcorn millet</name>
    <dbReference type="NCBI Taxonomy" id="4540"/>
    <lineage>
        <taxon>Eukaryota</taxon>
        <taxon>Viridiplantae</taxon>
        <taxon>Streptophyta</taxon>
        <taxon>Embryophyta</taxon>
        <taxon>Tracheophyta</taxon>
        <taxon>Spermatophyta</taxon>
        <taxon>Magnoliopsida</taxon>
        <taxon>Liliopsida</taxon>
        <taxon>Poales</taxon>
        <taxon>Poaceae</taxon>
        <taxon>PACMAD clade</taxon>
        <taxon>Panicoideae</taxon>
        <taxon>Panicodae</taxon>
        <taxon>Paniceae</taxon>
        <taxon>Panicinae</taxon>
        <taxon>Panicum</taxon>
        <taxon>Panicum sect. Panicum</taxon>
    </lineage>
</organism>
<dbReference type="GO" id="GO:0016747">
    <property type="term" value="F:acyltransferase activity, transferring groups other than amino-acyl groups"/>
    <property type="evidence" value="ECO:0007669"/>
    <property type="project" value="UniProtKB-ARBA"/>
</dbReference>
<dbReference type="InterPro" id="IPR051283">
    <property type="entry name" value="Sec_Metabolite_Acyltrans"/>
</dbReference>
<keyword evidence="1" id="KW-0808">Transferase</keyword>
<proteinExistence type="predicted"/>
<evidence type="ECO:0000313" key="2">
    <source>
        <dbReference type="EMBL" id="RLN28844.1"/>
    </source>
</evidence>
<dbReference type="AlphaFoldDB" id="A0A3L6T0B4"/>
<accession>A0A3L6T0B4</accession>
<dbReference type="OrthoDB" id="595207at2759"/>
<dbReference type="Proteomes" id="UP000275267">
    <property type="component" value="Unassembled WGS sequence"/>
</dbReference>
<sequence>MVEAGSTLSTLAVANYSICLILLDWTIDLDWKKTGIVQGVRLRLLRTTSAYRSNELVALPRVHVLLVVGVVDGGFCQLDAFGDALVDPVNTGEDVSGGGKWLMRDLRAVLGRGTRVASTKHSMPVFFSWSWVIFLASLHIVEGPRNPKGGCDSFLSSLAGRWVLRTSNSRHMQKQQLTSHKPVLPRTAAIHMGSCGVDGVQIVSRRLVRPSSISTTANGSNPPTEEAEVIHLTPWDLRLLTTDYIQKGVLLPKALTSGGRLVSDLAASLARALGRFYAFAGRLDAQQCGDGTVTVSLRCTGDGAEVVHAVAPGVAVAHIADSLYTPPVVWSLFSFNQVLGGDAAFQSLPVLSVQITELADGVFIAMSMNHSVGDGTTFWDFFNTWSELNRCGSSELSTPAPVLQRWFVETSPVPIPLPLGKLQRLLRPFARPTVQECFFTFSTASVRKLKARANDEMAGRATATISSLQAVFAHVWRALCRARRLPPEQDTVYYLIVGCRGRVAGIAPGYVGNAVMRSEVPSTAGEIERNGLGWTAWLLNRSVASFDELRVRGWLGRWVREPEFAHMGSLMSDGAAVTTGSSPRFDVFGNDFGWGTPVAVRSGAAEKMDGATTVFKGREKGGSISLEVCVKPGVLPMLVADKEFMDAVTLPAQV</sequence>
<keyword evidence="3" id="KW-1185">Reference proteome</keyword>
<dbReference type="STRING" id="4540.A0A3L6T0B4"/>
<gene>
    <name evidence="2" type="ORF">C2845_PM05G18320</name>
</gene>
<dbReference type="Pfam" id="PF02458">
    <property type="entry name" value="Transferase"/>
    <property type="match status" value="1"/>
</dbReference>
<dbReference type="InterPro" id="IPR023213">
    <property type="entry name" value="CAT-like_dom_sf"/>
</dbReference>
<evidence type="ECO:0008006" key="4">
    <source>
        <dbReference type="Google" id="ProtNLM"/>
    </source>
</evidence>
<comment type="caution">
    <text evidence="2">The sequence shown here is derived from an EMBL/GenBank/DDBJ whole genome shotgun (WGS) entry which is preliminary data.</text>
</comment>
<protein>
    <recommendedName>
        <fullName evidence="4">Acetyltransferase</fullName>
    </recommendedName>
</protein>
<name>A0A3L6T0B4_PANMI</name>
<dbReference type="Gene3D" id="3.30.559.10">
    <property type="entry name" value="Chloramphenicol acetyltransferase-like domain"/>
    <property type="match status" value="2"/>
</dbReference>
<evidence type="ECO:0000256" key="1">
    <source>
        <dbReference type="ARBA" id="ARBA00022679"/>
    </source>
</evidence>
<reference evidence="3" key="1">
    <citation type="journal article" date="2019" name="Nat. Commun.">
        <title>The genome of broomcorn millet.</title>
        <authorList>
            <person name="Zou C."/>
            <person name="Miki D."/>
            <person name="Li D."/>
            <person name="Tang Q."/>
            <person name="Xiao L."/>
            <person name="Rajput S."/>
            <person name="Deng P."/>
            <person name="Jia W."/>
            <person name="Huang R."/>
            <person name="Zhang M."/>
            <person name="Sun Y."/>
            <person name="Hu J."/>
            <person name="Fu X."/>
            <person name="Schnable P.S."/>
            <person name="Li F."/>
            <person name="Zhang H."/>
            <person name="Feng B."/>
            <person name="Zhu X."/>
            <person name="Liu R."/>
            <person name="Schnable J.C."/>
            <person name="Zhu J.-K."/>
            <person name="Zhang H."/>
        </authorList>
    </citation>
    <scope>NUCLEOTIDE SEQUENCE [LARGE SCALE GENOMIC DNA]</scope>
</reference>
<dbReference type="EMBL" id="PQIB02000003">
    <property type="protein sequence ID" value="RLN28844.1"/>
    <property type="molecule type" value="Genomic_DNA"/>
</dbReference>
<dbReference type="PANTHER" id="PTHR31896:SF9">
    <property type="entry name" value="OS08G0111500 PROTEIN"/>
    <property type="match status" value="1"/>
</dbReference>
<evidence type="ECO:0000313" key="3">
    <source>
        <dbReference type="Proteomes" id="UP000275267"/>
    </source>
</evidence>